<reference evidence="4 5" key="1">
    <citation type="submission" date="2017-10" db="EMBL/GenBank/DDBJ databases">
        <title>Genome sequence of Caulobacter mirabilis FWC38.</title>
        <authorList>
            <person name="Fiebig A."/>
            <person name="Crosson S."/>
        </authorList>
    </citation>
    <scope>NUCLEOTIDE SEQUENCE [LARGE SCALE GENOMIC DNA]</scope>
    <source>
        <strain evidence="4 5">FWC 38</strain>
    </source>
</reference>
<name>A0A2D2ASL0_9CAUL</name>
<keyword evidence="5" id="KW-1185">Reference proteome</keyword>
<dbReference type="AlphaFoldDB" id="A0A2D2ASL0"/>
<evidence type="ECO:0000259" key="3">
    <source>
        <dbReference type="Pfam" id="PF02581"/>
    </source>
</evidence>
<dbReference type="InterPro" id="IPR036206">
    <property type="entry name" value="ThiamineP_synth_sf"/>
</dbReference>
<dbReference type="Gene3D" id="3.20.20.70">
    <property type="entry name" value="Aldolase class I"/>
    <property type="match status" value="1"/>
</dbReference>
<dbReference type="InterPro" id="IPR013785">
    <property type="entry name" value="Aldolase_TIM"/>
</dbReference>
<dbReference type="GO" id="GO:0009228">
    <property type="term" value="P:thiamine biosynthetic process"/>
    <property type="evidence" value="ECO:0007669"/>
    <property type="project" value="UniProtKB-KW"/>
</dbReference>
<comment type="pathway">
    <text evidence="1">Cofactor biosynthesis; thiamine diphosphate biosynthesis.</text>
</comment>
<protein>
    <submittedName>
        <fullName evidence="4">Thiamine monophosphate synthase</fullName>
    </submittedName>
</protein>
<gene>
    <name evidence="4" type="ORF">CSW64_00410</name>
</gene>
<dbReference type="PANTHER" id="PTHR20857:SF15">
    <property type="entry name" value="THIAMINE-PHOSPHATE SYNTHASE"/>
    <property type="match status" value="1"/>
</dbReference>
<dbReference type="PANTHER" id="PTHR20857">
    <property type="entry name" value="THIAMINE-PHOSPHATE PYROPHOSPHORYLASE"/>
    <property type="match status" value="1"/>
</dbReference>
<dbReference type="CDD" id="cd00564">
    <property type="entry name" value="TMP_TenI"/>
    <property type="match status" value="1"/>
</dbReference>
<accession>A0A2D2ASL0</accession>
<dbReference type="KEGG" id="cmb:CSW64_00410"/>
<organism evidence="4 5">
    <name type="scientific">Caulobacter mirabilis</name>
    <dbReference type="NCBI Taxonomy" id="69666"/>
    <lineage>
        <taxon>Bacteria</taxon>
        <taxon>Pseudomonadati</taxon>
        <taxon>Pseudomonadota</taxon>
        <taxon>Alphaproteobacteria</taxon>
        <taxon>Caulobacterales</taxon>
        <taxon>Caulobacteraceae</taxon>
        <taxon>Caulobacter</taxon>
    </lineage>
</organism>
<evidence type="ECO:0000313" key="5">
    <source>
        <dbReference type="Proteomes" id="UP000228945"/>
    </source>
</evidence>
<dbReference type="EMBL" id="CP024201">
    <property type="protein sequence ID" value="ATQ40976.1"/>
    <property type="molecule type" value="Genomic_DNA"/>
</dbReference>
<dbReference type="OrthoDB" id="7630333at2"/>
<proteinExistence type="predicted"/>
<dbReference type="RefSeq" id="WP_099620233.1">
    <property type="nucleotide sequence ID" value="NZ_CP024201.1"/>
</dbReference>
<evidence type="ECO:0000256" key="1">
    <source>
        <dbReference type="ARBA" id="ARBA00004948"/>
    </source>
</evidence>
<evidence type="ECO:0000256" key="2">
    <source>
        <dbReference type="ARBA" id="ARBA00022977"/>
    </source>
</evidence>
<dbReference type="InterPro" id="IPR022998">
    <property type="entry name" value="ThiamineP_synth_TenI"/>
</dbReference>
<dbReference type="GO" id="GO:0005737">
    <property type="term" value="C:cytoplasm"/>
    <property type="evidence" value="ECO:0007669"/>
    <property type="project" value="TreeGrafter"/>
</dbReference>
<sequence length="203" mass="20914">MSEATDDLQRLADLAASLRPRVAPRKPLPRLLFVTDPDRTPDPAAVAERLPAGWGVIYRAFGRLDAVEVGLRLRRTTRARGLPLLVGADADLARACEADGLHLPERLIGEAAGHPGWIVTAAAHSTEAVARAADAGCDAVLVSPVFPSRSPSAASPMGAEAFAALVAASPLPVYALGGVNTKTAPELVGSGAAGFAMVEAVRT</sequence>
<dbReference type="GO" id="GO:0004789">
    <property type="term" value="F:thiamine-phosphate diphosphorylase activity"/>
    <property type="evidence" value="ECO:0007669"/>
    <property type="project" value="TreeGrafter"/>
</dbReference>
<keyword evidence="2" id="KW-0784">Thiamine biosynthesis</keyword>
<dbReference type="SUPFAM" id="SSF51391">
    <property type="entry name" value="Thiamin phosphate synthase"/>
    <property type="match status" value="1"/>
</dbReference>
<evidence type="ECO:0000313" key="4">
    <source>
        <dbReference type="EMBL" id="ATQ40976.1"/>
    </source>
</evidence>
<feature type="domain" description="Thiamine phosphate synthase/TenI" evidence="3">
    <location>
        <begin position="32"/>
        <end position="201"/>
    </location>
</feature>
<dbReference type="Pfam" id="PF02581">
    <property type="entry name" value="TMP-TENI"/>
    <property type="match status" value="1"/>
</dbReference>
<dbReference type="Proteomes" id="UP000228945">
    <property type="component" value="Chromosome"/>
</dbReference>